<dbReference type="EMBL" id="LSSL01003135">
    <property type="protein sequence ID" value="OLY80781.1"/>
    <property type="molecule type" value="Genomic_DNA"/>
</dbReference>
<keyword evidence="3 6" id="KW-0732">Signal</keyword>
<dbReference type="PANTHER" id="PTHR42776">
    <property type="entry name" value="SERINE PEPTIDASE S9 FAMILY MEMBER"/>
    <property type="match status" value="1"/>
</dbReference>
<feature type="domain" description="Peptidase S9 prolyl oligopeptidase catalytic" evidence="7">
    <location>
        <begin position="491"/>
        <end position="699"/>
    </location>
</feature>
<dbReference type="SUPFAM" id="SSF82171">
    <property type="entry name" value="DPP6 N-terminal domain-like"/>
    <property type="match status" value="1"/>
</dbReference>
<proteinExistence type="inferred from homology"/>
<feature type="chain" id="PRO_5010163438" description="Dipeptidyl-peptidase V" evidence="6">
    <location>
        <begin position="19"/>
        <end position="708"/>
    </location>
</feature>
<comment type="caution">
    <text evidence="8">The sequence shown here is derived from an EMBL/GenBank/DDBJ whole genome shotgun (WGS) entry which is preliminary data.</text>
</comment>
<dbReference type="STRING" id="133383.A0A1R0GV73"/>
<dbReference type="AlphaFoldDB" id="A0A1R0GV73"/>
<dbReference type="InterPro" id="IPR001375">
    <property type="entry name" value="Peptidase_S9_cat"/>
</dbReference>
<dbReference type="GO" id="GO:0004252">
    <property type="term" value="F:serine-type endopeptidase activity"/>
    <property type="evidence" value="ECO:0007669"/>
    <property type="project" value="TreeGrafter"/>
</dbReference>
<dbReference type="SUPFAM" id="SSF53474">
    <property type="entry name" value="alpha/beta-Hydrolases"/>
    <property type="match status" value="1"/>
</dbReference>
<evidence type="ECO:0000256" key="4">
    <source>
        <dbReference type="ARBA" id="ARBA00022801"/>
    </source>
</evidence>
<dbReference type="Gene3D" id="2.120.10.30">
    <property type="entry name" value="TolB, C-terminal domain"/>
    <property type="match status" value="2"/>
</dbReference>
<keyword evidence="9" id="KW-1185">Reference proteome</keyword>
<evidence type="ECO:0000256" key="6">
    <source>
        <dbReference type="SAM" id="SignalP"/>
    </source>
</evidence>
<dbReference type="InterPro" id="IPR029058">
    <property type="entry name" value="AB_hydrolase_fold"/>
</dbReference>
<dbReference type="InterPro" id="IPR011042">
    <property type="entry name" value="6-blade_b-propeller_TolB-like"/>
</dbReference>
<accession>A0A1R0GV73</accession>
<dbReference type="Gene3D" id="3.40.50.1820">
    <property type="entry name" value="alpha/beta hydrolase"/>
    <property type="match status" value="1"/>
</dbReference>
<gene>
    <name evidence="8" type="ORF">AYI68_g5116</name>
</gene>
<keyword evidence="2" id="KW-0645">Protease</keyword>
<evidence type="ECO:0000313" key="9">
    <source>
        <dbReference type="Proteomes" id="UP000187455"/>
    </source>
</evidence>
<protein>
    <recommendedName>
        <fullName evidence="5">Dipeptidyl-peptidase V</fullName>
    </recommendedName>
</protein>
<keyword evidence="4" id="KW-0378">Hydrolase</keyword>
<sequence>MKFSSLFMLPSLASTVLADVFNPDPSSFPDWSKVSKFDPEIYVQLKRMSSPALSPNRKNVVYSQYQYNIGDDASGTNLRLVDLTKGFDSVMDLTDYIYKQGDSSPVWIDDSTIAFTAVRGSPASNIFTISTVDQKITQLTNFTNDVSGLVYSKEAGRIAFISKVYQGMSLDQSADERQRIADLPSSGVVFHKLFVRHWDEWIYQDRNQLFTIPVSNNNGVVKTTGDPVNIVASYTGEWGLEPDTYEFSPDGKNILYSAKIEGREEAWQTDAGVFWSPADGSSAPVRLNSNFKGAASSPACSPDGSSIVWLQMATPGYESDQNQVILYNIKSGSQTRLIPDFTRSPSSVSFSDDSASLILGINYNIDEALFKLDISSGTLTRMSGNGSFGFVSQVSEDSYLVTVNTLQYPTSLFMISCGSDQSYNTSQITFENKDVLDRLWFSPTYNFWFNGALNDSVQAMVLYPYGFDPECTYPVFYLIHGGPQSSWNDGWSWRWNPNLYANQGFLVVIVNFHGGDAYGQAFTDSIRHNWGTYPYEDLMTGLDVLLSNAPFADADNVVAVGASYGGYMINWMNGHTNRFKAMVNHDGGFSLISKYYASDELYFNEHDMGIPWIPSDRQIYEKNNPERFTADWKTPTFFIHSHYDFRVPISESLSAFTTLQRQGVDSKLLYFPDESHWISRPPNVLKWVSEILEWVGSYTDTDVWSYTS</sequence>
<organism evidence="8 9">
    <name type="scientific">Smittium mucronatum</name>
    <dbReference type="NCBI Taxonomy" id="133383"/>
    <lineage>
        <taxon>Eukaryota</taxon>
        <taxon>Fungi</taxon>
        <taxon>Fungi incertae sedis</taxon>
        <taxon>Zoopagomycota</taxon>
        <taxon>Kickxellomycotina</taxon>
        <taxon>Harpellomycetes</taxon>
        <taxon>Harpellales</taxon>
        <taxon>Legeriomycetaceae</taxon>
        <taxon>Smittium</taxon>
    </lineage>
</organism>
<evidence type="ECO:0000256" key="1">
    <source>
        <dbReference type="ARBA" id="ARBA00010040"/>
    </source>
</evidence>
<evidence type="ECO:0000256" key="5">
    <source>
        <dbReference type="ARBA" id="ARBA00032829"/>
    </source>
</evidence>
<dbReference type="Pfam" id="PF00326">
    <property type="entry name" value="Peptidase_S9"/>
    <property type="match status" value="1"/>
</dbReference>
<dbReference type="PANTHER" id="PTHR42776:SF13">
    <property type="entry name" value="DIPEPTIDYL-PEPTIDASE 5"/>
    <property type="match status" value="1"/>
</dbReference>
<evidence type="ECO:0000256" key="2">
    <source>
        <dbReference type="ARBA" id="ARBA00022670"/>
    </source>
</evidence>
<comment type="similarity">
    <text evidence="1">Belongs to the peptidase S9C family.</text>
</comment>
<dbReference type="OrthoDB" id="416344at2759"/>
<evidence type="ECO:0000313" key="8">
    <source>
        <dbReference type="EMBL" id="OLY80781.1"/>
    </source>
</evidence>
<dbReference type="GO" id="GO:0006508">
    <property type="term" value="P:proteolysis"/>
    <property type="evidence" value="ECO:0007669"/>
    <property type="project" value="UniProtKB-KW"/>
</dbReference>
<reference evidence="8 9" key="1">
    <citation type="journal article" date="2016" name="Mol. Biol. Evol.">
        <title>Genome-Wide Survey of Gut Fungi (Harpellales) Reveals the First Horizontally Transferred Ubiquitin Gene from a Mosquito Host.</title>
        <authorList>
            <person name="Wang Y."/>
            <person name="White M.M."/>
            <person name="Kvist S."/>
            <person name="Moncalvo J.M."/>
        </authorList>
    </citation>
    <scope>NUCLEOTIDE SEQUENCE [LARGE SCALE GENOMIC DNA]</scope>
    <source>
        <strain evidence="8 9">ALG-7-W6</strain>
    </source>
</reference>
<feature type="signal peptide" evidence="6">
    <location>
        <begin position="1"/>
        <end position="18"/>
    </location>
</feature>
<name>A0A1R0GV73_9FUNG</name>
<evidence type="ECO:0000259" key="7">
    <source>
        <dbReference type="Pfam" id="PF00326"/>
    </source>
</evidence>
<dbReference type="FunFam" id="3.40.50.1820:FF:000028">
    <property type="entry name" value="S9 family peptidase"/>
    <property type="match status" value="1"/>
</dbReference>
<dbReference type="Proteomes" id="UP000187455">
    <property type="component" value="Unassembled WGS sequence"/>
</dbReference>
<evidence type="ECO:0000256" key="3">
    <source>
        <dbReference type="ARBA" id="ARBA00022729"/>
    </source>
</evidence>